<evidence type="ECO:0000256" key="2">
    <source>
        <dbReference type="SAM" id="Phobius"/>
    </source>
</evidence>
<keyword evidence="2" id="KW-1133">Transmembrane helix</keyword>
<reference evidence="3" key="1">
    <citation type="journal article" date="2020" name="Stud. Mycol.">
        <title>101 Dothideomycetes genomes: a test case for predicting lifestyles and emergence of pathogens.</title>
        <authorList>
            <person name="Haridas S."/>
            <person name="Albert R."/>
            <person name="Binder M."/>
            <person name="Bloem J."/>
            <person name="Labutti K."/>
            <person name="Salamov A."/>
            <person name="Andreopoulos B."/>
            <person name="Baker S."/>
            <person name="Barry K."/>
            <person name="Bills G."/>
            <person name="Bluhm B."/>
            <person name="Cannon C."/>
            <person name="Castanera R."/>
            <person name="Culley D."/>
            <person name="Daum C."/>
            <person name="Ezra D."/>
            <person name="Gonzalez J."/>
            <person name="Henrissat B."/>
            <person name="Kuo A."/>
            <person name="Liang C."/>
            <person name="Lipzen A."/>
            <person name="Lutzoni F."/>
            <person name="Magnuson J."/>
            <person name="Mondo S."/>
            <person name="Nolan M."/>
            <person name="Ohm R."/>
            <person name="Pangilinan J."/>
            <person name="Park H.-J."/>
            <person name="Ramirez L."/>
            <person name="Alfaro M."/>
            <person name="Sun H."/>
            <person name="Tritt A."/>
            <person name="Yoshinaga Y."/>
            <person name="Zwiers L.-H."/>
            <person name="Turgeon B."/>
            <person name="Goodwin S."/>
            <person name="Spatafora J."/>
            <person name="Crous P."/>
            <person name="Grigoriev I."/>
        </authorList>
    </citation>
    <scope>NUCLEOTIDE SEQUENCE</scope>
    <source>
        <strain evidence="3">CBS 125425</strain>
    </source>
</reference>
<dbReference type="EMBL" id="ML996098">
    <property type="protein sequence ID" value="KAF2741109.1"/>
    <property type="molecule type" value="Genomic_DNA"/>
</dbReference>
<keyword evidence="2" id="KW-0812">Transmembrane</keyword>
<comment type="caution">
    <text evidence="3">The sequence shown here is derived from an EMBL/GenBank/DDBJ whole genome shotgun (WGS) entry which is preliminary data.</text>
</comment>
<protein>
    <submittedName>
        <fullName evidence="3">Uncharacterized protein</fullName>
    </submittedName>
</protein>
<feature type="compositionally biased region" description="Basic and acidic residues" evidence="1">
    <location>
        <begin position="113"/>
        <end position="126"/>
    </location>
</feature>
<accession>A0A9P4RD17</accession>
<gene>
    <name evidence="3" type="ORF">EJ04DRAFT_571824</name>
</gene>
<name>A0A9P4RD17_9PLEO</name>
<evidence type="ECO:0000313" key="3">
    <source>
        <dbReference type="EMBL" id="KAF2741109.1"/>
    </source>
</evidence>
<sequence length="322" mass="34276">MSLFPSLLPLSNSLFTIFFSPNHLGWSPLPISPPFSRSSFMKLHKPRPNLEMLPRKISTDIADRSYGPPSPAPTYHSTFHSTKDSSTSTTPNPSEPSPSPTSSSRNFSRKHNHQDSKHTPPLDTEKQSPPSPYFPITEEPHDPSHPHYVPPSSSHIPPSPSFLPPRRNRHPRLPRLSILLPWILFAIFFLLSAWYTSIALGVRLFHNLTPSQQSPPPINVIVNAPAAQVSTVPFDTPVPAPSSRGGVPGNGVDPNRGTNTEGVLGSAKSGVVTATTATTATATATAGPKSSTIVPVQGVGPGRRGVVGGGSTGFATVTVLGV</sequence>
<feature type="compositionally biased region" description="Low complexity" evidence="1">
    <location>
        <begin position="146"/>
        <end position="156"/>
    </location>
</feature>
<keyword evidence="2" id="KW-0472">Membrane</keyword>
<feature type="transmembrane region" description="Helical" evidence="2">
    <location>
        <begin position="176"/>
        <end position="195"/>
    </location>
</feature>
<dbReference type="Proteomes" id="UP000799444">
    <property type="component" value="Unassembled WGS sequence"/>
</dbReference>
<organism evidence="3 4">
    <name type="scientific">Polyplosphaeria fusca</name>
    <dbReference type="NCBI Taxonomy" id="682080"/>
    <lineage>
        <taxon>Eukaryota</taxon>
        <taxon>Fungi</taxon>
        <taxon>Dikarya</taxon>
        <taxon>Ascomycota</taxon>
        <taxon>Pezizomycotina</taxon>
        <taxon>Dothideomycetes</taxon>
        <taxon>Pleosporomycetidae</taxon>
        <taxon>Pleosporales</taxon>
        <taxon>Tetraplosphaeriaceae</taxon>
        <taxon>Polyplosphaeria</taxon>
    </lineage>
</organism>
<dbReference type="AlphaFoldDB" id="A0A9P4RD17"/>
<evidence type="ECO:0000313" key="4">
    <source>
        <dbReference type="Proteomes" id="UP000799444"/>
    </source>
</evidence>
<proteinExistence type="predicted"/>
<evidence type="ECO:0000256" key="1">
    <source>
        <dbReference type="SAM" id="MobiDB-lite"/>
    </source>
</evidence>
<keyword evidence="4" id="KW-1185">Reference proteome</keyword>
<feature type="compositionally biased region" description="Low complexity" evidence="1">
    <location>
        <begin position="77"/>
        <end position="92"/>
    </location>
</feature>
<dbReference type="OrthoDB" id="3799173at2759"/>
<feature type="region of interest" description="Disordered" evidence="1">
    <location>
        <begin position="61"/>
        <end position="166"/>
    </location>
</feature>